<protein>
    <submittedName>
        <fullName evidence="8">Glycosyl hydrolase</fullName>
    </submittedName>
</protein>
<dbReference type="InterPro" id="IPR013320">
    <property type="entry name" value="ConA-like_dom_sf"/>
</dbReference>
<sequence length="540" mass="61478">MAEGVYNNPILPGFNPDPSIIRVGRGYFLVTSTFEYFPGVPVYHSTDLIQWTLIGHCLTRRSQLDIRTPEPGGGIWAPTLRFHNGWYYMATCAFDRYRPQHDDRVWPRGFYVRTRDIWDSDSWSDPVYFDQPGFDQDLFWDDDGTCYLSTTYRKLDRDPASKTKDFCIHTSTIDIETGNSTSQPVLLRESSASGVSEGSHIFRRGGYYYLFTAEGGTESGHSEWVLRSDKGPLGPYELGPRNPLWRNTTEHEIQNTGHCDLVEDGEGRWWAVSLGVRPVRVEGEFQTSVFGRESLLMPVEWEDDWPIFNQGKPLTLEMRAPSLYKREPPKAWRDDFTGPDMQLGWYRKNTPLKTDFALANSTLELHGGPYTLSSPAAPTLFLRKQCRRETLWTTRLGFVPGSARTEAGAVVYWNYFTYSSIGIRADPGMGRVIRYRPAEGEEVVLPLRTADGDVLLAIDCRLTSYRLGFVEVTADEEEKEEEEEAELVNRVNWVGEVSTAAMTRDPEVGMPFTGMTLGLYAFGDMERCLTPAVFRFAQFS</sequence>
<dbReference type="Proteomes" id="UP000070501">
    <property type="component" value="Unassembled WGS sequence"/>
</dbReference>
<accession>A0A136IKN9</accession>
<dbReference type="Gene3D" id="2.115.10.20">
    <property type="entry name" value="Glycosyl hydrolase domain, family 43"/>
    <property type="match status" value="1"/>
</dbReference>
<gene>
    <name evidence="8" type="ORF">Micbo1qcDRAFT_127994</name>
</gene>
<dbReference type="Pfam" id="PF04616">
    <property type="entry name" value="Glyco_hydro_43"/>
    <property type="match status" value="1"/>
</dbReference>
<dbReference type="AlphaFoldDB" id="A0A136IKN9"/>
<name>A0A136IKN9_9PEZI</name>
<evidence type="ECO:0000256" key="6">
    <source>
        <dbReference type="RuleBase" id="RU361187"/>
    </source>
</evidence>
<dbReference type="CDD" id="cd18617">
    <property type="entry name" value="GH43_XynB-like"/>
    <property type="match status" value="1"/>
</dbReference>
<reference evidence="9" key="1">
    <citation type="submission" date="2016-02" db="EMBL/GenBank/DDBJ databases">
        <title>Draft genome sequence of Microdochium bolleyi, a fungal endophyte of beachgrass.</title>
        <authorList>
            <consortium name="DOE Joint Genome Institute"/>
            <person name="David A.S."/>
            <person name="May G."/>
            <person name="Haridas S."/>
            <person name="Lim J."/>
            <person name="Wang M."/>
            <person name="Labutti K."/>
            <person name="Lipzen A."/>
            <person name="Barry K."/>
            <person name="Grigoriev I.V."/>
        </authorList>
    </citation>
    <scope>NUCLEOTIDE SEQUENCE [LARGE SCALE GENOMIC DNA]</scope>
    <source>
        <strain evidence="9">J235TASD1</strain>
    </source>
</reference>
<comment type="similarity">
    <text evidence="1 6">Belongs to the glycosyl hydrolase 43 family.</text>
</comment>
<evidence type="ECO:0000313" key="9">
    <source>
        <dbReference type="Proteomes" id="UP000070501"/>
    </source>
</evidence>
<feature type="domain" description="Beta-xylosidase C-terminal Concanavalin A-like" evidence="7">
    <location>
        <begin position="333"/>
        <end position="539"/>
    </location>
</feature>
<dbReference type="Gene3D" id="2.60.120.200">
    <property type="match status" value="1"/>
</dbReference>
<dbReference type="EMBL" id="KQ964281">
    <property type="protein sequence ID" value="KXJ85485.1"/>
    <property type="molecule type" value="Genomic_DNA"/>
</dbReference>
<dbReference type="GO" id="GO:0004553">
    <property type="term" value="F:hydrolase activity, hydrolyzing O-glycosyl compounds"/>
    <property type="evidence" value="ECO:0007669"/>
    <property type="project" value="InterPro"/>
</dbReference>
<dbReference type="SUPFAM" id="SSF75005">
    <property type="entry name" value="Arabinanase/levansucrase/invertase"/>
    <property type="match status" value="1"/>
</dbReference>
<dbReference type="InterPro" id="IPR041542">
    <property type="entry name" value="GH43_C2"/>
</dbReference>
<evidence type="ECO:0000256" key="2">
    <source>
        <dbReference type="ARBA" id="ARBA00022801"/>
    </source>
</evidence>
<dbReference type="PANTHER" id="PTHR42812">
    <property type="entry name" value="BETA-XYLOSIDASE"/>
    <property type="match status" value="1"/>
</dbReference>
<feature type="active site" description="Proton acceptor" evidence="4">
    <location>
        <position position="17"/>
    </location>
</feature>
<keyword evidence="2 6" id="KW-0378">Hydrolase</keyword>
<dbReference type="InParanoid" id="A0A136IKN9"/>
<dbReference type="SUPFAM" id="SSF49899">
    <property type="entry name" value="Concanavalin A-like lectins/glucanases"/>
    <property type="match status" value="1"/>
</dbReference>
<organism evidence="8 9">
    <name type="scientific">Microdochium bolleyi</name>
    <dbReference type="NCBI Taxonomy" id="196109"/>
    <lineage>
        <taxon>Eukaryota</taxon>
        <taxon>Fungi</taxon>
        <taxon>Dikarya</taxon>
        <taxon>Ascomycota</taxon>
        <taxon>Pezizomycotina</taxon>
        <taxon>Sordariomycetes</taxon>
        <taxon>Xylariomycetidae</taxon>
        <taxon>Xylariales</taxon>
        <taxon>Microdochiaceae</taxon>
        <taxon>Microdochium</taxon>
    </lineage>
</organism>
<evidence type="ECO:0000256" key="3">
    <source>
        <dbReference type="ARBA" id="ARBA00023295"/>
    </source>
</evidence>
<dbReference type="PANTHER" id="PTHR42812:SF16">
    <property type="entry name" value="HYDROLASE, PUTATIVE (AFU_ORTHOLOGUE AFUA_7G06110)-RELATED"/>
    <property type="match status" value="1"/>
</dbReference>
<evidence type="ECO:0000313" key="8">
    <source>
        <dbReference type="EMBL" id="KXJ85485.1"/>
    </source>
</evidence>
<dbReference type="STRING" id="196109.A0A136IKN9"/>
<keyword evidence="3 6" id="KW-0326">Glycosidase</keyword>
<feature type="active site" description="Proton donor" evidence="4">
    <location>
        <position position="197"/>
    </location>
</feature>
<dbReference type="OrthoDB" id="2139957at2759"/>
<dbReference type="Pfam" id="PF17851">
    <property type="entry name" value="GH43_C2"/>
    <property type="match status" value="1"/>
</dbReference>
<evidence type="ECO:0000256" key="4">
    <source>
        <dbReference type="PIRSR" id="PIRSR606710-1"/>
    </source>
</evidence>
<proteinExistence type="inferred from homology"/>
<dbReference type="InterPro" id="IPR051795">
    <property type="entry name" value="Glycosyl_Hydrlase_43"/>
</dbReference>
<dbReference type="InterPro" id="IPR006710">
    <property type="entry name" value="Glyco_hydro_43"/>
</dbReference>
<feature type="site" description="Important for catalytic activity, responsible for pKa modulation of the active site Glu and correct orientation of both the proton donor and substrate" evidence="5">
    <location>
        <position position="135"/>
    </location>
</feature>
<evidence type="ECO:0000256" key="1">
    <source>
        <dbReference type="ARBA" id="ARBA00009865"/>
    </source>
</evidence>
<keyword evidence="9" id="KW-1185">Reference proteome</keyword>
<dbReference type="InterPro" id="IPR023296">
    <property type="entry name" value="Glyco_hydro_beta-prop_sf"/>
</dbReference>
<evidence type="ECO:0000259" key="7">
    <source>
        <dbReference type="Pfam" id="PF17851"/>
    </source>
</evidence>
<dbReference type="GO" id="GO:0005975">
    <property type="term" value="P:carbohydrate metabolic process"/>
    <property type="evidence" value="ECO:0007669"/>
    <property type="project" value="InterPro"/>
</dbReference>
<evidence type="ECO:0000256" key="5">
    <source>
        <dbReference type="PIRSR" id="PIRSR606710-2"/>
    </source>
</evidence>